<dbReference type="AlphaFoldDB" id="A0A1V0P139"/>
<protein>
    <submittedName>
        <fullName evidence="3">Terminase large subunit</fullName>
    </submittedName>
</protein>
<dbReference type="Proteomes" id="UP000192095">
    <property type="component" value="Chromosome"/>
</dbReference>
<evidence type="ECO:0000313" key="3">
    <source>
        <dbReference type="EMBL" id="ARE20532.1"/>
    </source>
</evidence>
<accession>A0A1V0P139</accession>
<evidence type="ECO:0000259" key="2">
    <source>
        <dbReference type="Pfam" id="PF20441"/>
    </source>
</evidence>
<dbReference type="Pfam" id="PF20441">
    <property type="entry name" value="TerL_nuclease"/>
    <property type="match status" value="1"/>
</dbReference>
<feature type="domain" description="Terminase large subunit-like endonuclease" evidence="2">
    <location>
        <begin position="262"/>
        <end position="540"/>
    </location>
</feature>
<dbReference type="Gene3D" id="3.40.50.300">
    <property type="entry name" value="P-loop containing nucleotide triphosphate hydrolases"/>
    <property type="match status" value="1"/>
</dbReference>
<gene>
    <name evidence="3" type="ORF">LLUC06_0985</name>
</gene>
<dbReference type="GO" id="GO:0004519">
    <property type="term" value="F:endonuclease activity"/>
    <property type="evidence" value="ECO:0007669"/>
    <property type="project" value="InterPro"/>
</dbReference>
<proteinExistence type="predicted"/>
<dbReference type="InterPro" id="IPR046462">
    <property type="entry name" value="TerL_nuclease"/>
</dbReference>
<dbReference type="Pfam" id="PF03354">
    <property type="entry name" value="TerL_ATPase"/>
    <property type="match status" value="1"/>
</dbReference>
<feature type="domain" description="Terminase large subunit-like ATPase" evidence="1">
    <location>
        <begin position="93"/>
        <end position="246"/>
    </location>
</feature>
<dbReference type="InterPro" id="IPR046461">
    <property type="entry name" value="TerL_ATPase"/>
</dbReference>
<organism evidence="3 4">
    <name type="scientific">Lactococcus lactis subsp. lactis</name>
    <name type="common">Streptococcus lactis</name>
    <dbReference type="NCBI Taxonomy" id="1360"/>
    <lineage>
        <taxon>Bacteria</taxon>
        <taxon>Bacillati</taxon>
        <taxon>Bacillota</taxon>
        <taxon>Bacilli</taxon>
        <taxon>Lactobacillales</taxon>
        <taxon>Streptococcaceae</taxon>
        <taxon>Lactococcus</taxon>
    </lineage>
</organism>
<dbReference type="RefSeq" id="WP_039115080.1">
    <property type="nucleotide sequence ID" value="NZ_CP010050.1"/>
</dbReference>
<dbReference type="InterPro" id="IPR027417">
    <property type="entry name" value="P-loop_NTPase"/>
</dbReference>
<dbReference type="PANTHER" id="PTHR41287:SF1">
    <property type="entry name" value="PROTEIN YMFN"/>
    <property type="match status" value="1"/>
</dbReference>
<name>A0A1V0P139_LACLL</name>
<sequence length="542" mass="62973">MKYLKQMLEYNKENNIRMNRDIKRQIEKQIRIHKKYIYRPEKVEQAIDFIEKNFMLTTGDLRPIKLLPPQLWWYELMLGYYMIDEEGDEVLLVNEVFLNVGRGTGKSTLMATRVLNWMILGGQYGGTSQVIAYDNNQAKHVFDQVRDQSRASLLLSEMDDFNMFNSTKQGLKFESMNTKFGKQTNDVNRAQGGDTSLNVFDEVHVYKDDITEAVNKGSRMKQKNWQSIYITSGGTTRKGLYDKLIKRFTSDAEFENDRSVALLYRLEDTQQVKDKRNWGMALPLIGSLPRWSSVEEEYELSKGDPALQVKFLAMSMGIAMNDVHGFFTAGEAMKKPFNLDVFRGARTYCGIDLALHGDLSSIAFLTRDDEDYYLHTINFTTLKEFESLDYDIQELYRRFEEEGSLVILDTGNNYMSAKDMIPYMIKFKKDTGCILRMVGYDRARYENLEKLIEKFFFDKDGDKQKPVKQGFAMSDYIKIFKSQFKQDNVHHNQELLEWSLMNVAVKVGTSDDLVLKKTTNSKKIDPVVASVMALQTMLRDEY</sequence>
<reference evidence="3 4" key="1">
    <citation type="journal article" date="2017" name="BMC Genomics">
        <title>Comparative and functional genomics of the Lactococcus lactis taxon; insights into evolution and niche adaptation.</title>
        <authorList>
            <person name="Kelleher P."/>
            <person name="Bottacini F."/>
            <person name="Mahony J."/>
            <person name="Kilcawley K.N."/>
            <person name="van Sinderen D."/>
        </authorList>
    </citation>
    <scope>NUCLEOTIDE SEQUENCE [LARGE SCALE GENOMIC DNA]</scope>
    <source>
        <strain evidence="3 4">UC06</strain>
    </source>
</reference>
<dbReference type="EMBL" id="CP015902">
    <property type="protein sequence ID" value="ARE20532.1"/>
    <property type="molecule type" value="Genomic_DNA"/>
</dbReference>
<dbReference type="PANTHER" id="PTHR41287">
    <property type="match status" value="1"/>
</dbReference>
<evidence type="ECO:0000313" key="4">
    <source>
        <dbReference type="Proteomes" id="UP000192095"/>
    </source>
</evidence>
<evidence type="ECO:0000259" key="1">
    <source>
        <dbReference type="Pfam" id="PF03354"/>
    </source>
</evidence>
<dbReference type="InterPro" id="IPR005021">
    <property type="entry name" value="Terminase_largesu-like"/>
</dbReference>